<sequence length="335" mass="38403">MKSCAIVILNYNGEEMLRQFLPSVLEYSQSDIWVIDNASTDQSIEVLKKDFPSIQLITLQENFGFAGGYNHGLEFLKNQYKYYILLNSDVGVTLDWDLNLVSHASENPGYAAFQPKIISFQNPDQFDYAGAGGGFIDSLGYPYCRGRIWEHVEKDSGQYDDNTDIDWATGACCIIKSELYHKFKGFDSHFFAHMEEIDLCWRMRNEGWKIGYLGSVKVYHVGGATLSRTSPKKLFLNIRNSLSMIYKNESHFAFLLKFISKFCLEMMAAASFVMRGDSQNAKAVFKGYREFLFSKSYSEDQISKLGRKHTSYTKGPVSFLIYHTGILRKKYFSEL</sequence>
<gene>
    <name evidence="5" type="ORF">ALPR1_06805</name>
</gene>
<dbReference type="CDD" id="cd04186">
    <property type="entry name" value="GT_2_like_c"/>
    <property type="match status" value="1"/>
</dbReference>
<dbReference type="PANTHER" id="PTHR43179:SF12">
    <property type="entry name" value="GALACTOFURANOSYLTRANSFERASE GLFT2"/>
    <property type="match status" value="1"/>
</dbReference>
<keyword evidence="2" id="KW-0328">Glycosyltransferase</keyword>
<protein>
    <submittedName>
        <fullName evidence="5">Glycosyl transferase, group 2 family</fullName>
    </submittedName>
</protein>
<dbReference type="GO" id="GO:0016757">
    <property type="term" value="F:glycosyltransferase activity"/>
    <property type="evidence" value="ECO:0007669"/>
    <property type="project" value="UniProtKB-KW"/>
</dbReference>
<dbReference type="Gene3D" id="3.90.550.10">
    <property type="entry name" value="Spore Coat Polysaccharide Biosynthesis Protein SpsA, Chain A"/>
    <property type="match status" value="1"/>
</dbReference>
<evidence type="ECO:0000256" key="3">
    <source>
        <dbReference type="ARBA" id="ARBA00022679"/>
    </source>
</evidence>
<dbReference type="Pfam" id="PF00535">
    <property type="entry name" value="Glycos_transf_2"/>
    <property type="match status" value="1"/>
</dbReference>
<dbReference type="STRING" id="388413.ALPR1_06805"/>
<evidence type="ECO:0000313" key="5">
    <source>
        <dbReference type="EMBL" id="EAZ80613.1"/>
    </source>
</evidence>
<reference evidence="5 6" key="1">
    <citation type="journal article" date="2011" name="J. Bacteriol.">
        <title>Complete genome sequence of Algoriphagus sp. PR1, bacterial prey of a colony-forming choanoflagellate.</title>
        <authorList>
            <person name="Alegado R.A."/>
            <person name="Ferriera S."/>
            <person name="Nusbaum C."/>
            <person name="Young S.K."/>
            <person name="Zeng Q."/>
            <person name="Imamovic A."/>
            <person name="Fairclough S.R."/>
            <person name="King N."/>
        </authorList>
    </citation>
    <scope>NUCLEOTIDE SEQUENCE [LARGE SCALE GENOMIC DNA]</scope>
    <source>
        <strain evidence="5 6">PR1</strain>
    </source>
</reference>
<evidence type="ECO:0000256" key="2">
    <source>
        <dbReference type="ARBA" id="ARBA00022676"/>
    </source>
</evidence>
<evidence type="ECO:0000256" key="1">
    <source>
        <dbReference type="ARBA" id="ARBA00006739"/>
    </source>
</evidence>
<organism evidence="5 6">
    <name type="scientific">Algoriphagus machipongonensis</name>
    <dbReference type="NCBI Taxonomy" id="388413"/>
    <lineage>
        <taxon>Bacteria</taxon>
        <taxon>Pseudomonadati</taxon>
        <taxon>Bacteroidota</taxon>
        <taxon>Cytophagia</taxon>
        <taxon>Cytophagales</taxon>
        <taxon>Cyclobacteriaceae</taxon>
        <taxon>Algoriphagus</taxon>
    </lineage>
</organism>
<dbReference type="HOGENOM" id="CLU_023845_4_0_10"/>
<dbReference type="OrthoDB" id="9771846at2"/>
<keyword evidence="6" id="KW-1185">Reference proteome</keyword>
<dbReference type="PANTHER" id="PTHR43179">
    <property type="entry name" value="RHAMNOSYLTRANSFERASE WBBL"/>
    <property type="match status" value="1"/>
</dbReference>
<dbReference type="Proteomes" id="UP000003919">
    <property type="component" value="Chromosome"/>
</dbReference>
<dbReference type="EMBL" id="CM001023">
    <property type="protein sequence ID" value="EAZ80613.1"/>
    <property type="molecule type" value="Genomic_DNA"/>
</dbReference>
<accession>A3HZC7</accession>
<dbReference type="eggNOG" id="COG1216">
    <property type="taxonomic scope" value="Bacteria"/>
</dbReference>
<proteinExistence type="inferred from homology"/>
<comment type="caution">
    <text evidence="5">The sequence shown here is derived from an EMBL/GenBank/DDBJ whole genome shotgun (WGS) entry which is preliminary data.</text>
</comment>
<feature type="domain" description="Glycosyltransferase 2-like" evidence="4">
    <location>
        <begin position="6"/>
        <end position="178"/>
    </location>
</feature>
<dbReference type="AlphaFoldDB" id="A3HZC7"/>
<dbReference type="InterPro" id="IPR029044">
    <property type="entry name" value="Nucleotide-diphossugar_trans"/>
</dbReference>
<name>A3HZC7_9BACT</name>
<evidence type="ECO:0000259" key="4">
    <source>
        <dbReference type="Pfam" id="PF00535"/>
    </source>
</evidence>
<comment type="similarity">
    <text evidence="1">Belongs to the glycosyltransferase 2 family.</text>
</comment>
<evidence type="ECO:0000313" key="6">
    <source>
        <dbReference type="Proteomes" id="UP000003919"/>
    </source>
</evidence>
<dbReference type="RefSeq" id="WP_008199350.1">
    <property type="nucleotide sequence ID" value="NZ_CM001023.1"/>
</dbReference>
<keyword evidence="3 5" id="KW-0808">Transferase</keyword>
<dbReference type="InterPro" id="IPR001173">
    <property type="entry name" value="Glyco_trans_2-like"/>
</dbReference>
<dbReference type="EMBL" id="AAXU02000001">
    <property type="protein sequence ID" value="EAZ80613.1"/>
    <property type="molecule type" value="Genomic_DNA"/>
</dbReference>
<dbReference type="SUPFAM" id="SSF53448">
    <property type="entry name" value="Nucleotide-diphospho-sugar transferases"/>
    <property type="match status" value="1"/>
</dbReference>